<name>A0A1F6VIJ9_9PROT</name>
<evidence type="ECO:0000313" key="7">
    <source>
        <dbReference type="Proteomes" id="UP000179076"/>
    </source>
</evidence>
<reference evidence="6 7" key="1">
    <citation type="journal article" date="2016" name="Nat. Commun.">
        <title>Thousands of microbial genomes shed light on interconnected biogeochemical processes in an aquifer system.</title>
        <authorList>
            <person name="Anantharaman K."/>
            <person name="Brown C.T."/>
            <person name="Hug L.A."/>
            <person name="Sharon I."/>
            <person name="Castelle C.J."/>
            <person name="Probst A.J."/>
            <person name="Thomas B.C."/>
            <person name="Singh A."/>
            <person name="Wilkins M.J."/>
            <person name="Karaoz U."/>
            <person name="Brodie E.L."/>
            <person name="Williams K.H."/>
            <person name="Hubbard S.S."/>
            <person name="Banfield J.F."/>
        </authorList>
    </citation>
    <scope>NUCLEOTIDE SEQUENCE [LARGE SCALE GENOMIC DNA]</scope>
</reference>
<dbReference type="EMBL" id="MFSP01000021">
    <property type="protein sequence ID" value="OGI69398.1"/>
    <property type="molecule type" value="Genomic_DNA"/>
</dbReference>
<dbReference type="InterPro" id="IPR007667">
    <property type="entry name" value="Hypoxia_induced_domain"/>
</dbReference>
<feature type="transmembrane region" description="Helical" evidence="4">
    <location>
        <begin position="6"/>
        <end position="25"/>
    </location>
</feature>
<evidence type="ECO:0000256" key="2">
    <source>
        <dbReference type="ARBA" id="ARBA00022989"/>
    </source>
</evidence>
<feature type="transmembrane region" description="Helical" evidence="4">
    <location>
        <begin position="37"/>
        <end position="61"/>
    </location>
</feature>
<evidence type="ECO:0000313" key="6">
    <source>
        <dbReference type="EMBL" id="OGI69398.1"/>
    </source>
</evidence>
<feature type="domain" description="HIG1" evidence="5">
    <location>
        <begin position="1"/>
        <end position="63"/>
    </location>
</feature>
<keyword evidence="3 4" id="KW-0472">Membrane</keyword>
<comment type="caution">
    <text evidence="6">The sequence shown here is derived from an EMBL/GenBank/DDBJ whole genome shotgun (WGS) entry which is preliminary data.</text>
</comment>
<evidence type="ECO:0000259" key="5">
    <source>
        <dbReference type="PROSITE" id="PS51503"/>
    </source>
</evidence>
<accession>A0A1F6VIJ9</accession>
<keyword evidence="1 4" id="KW-0812">Transmembrane</keyword>
<dbReference type="Proteomes" id="UP000179076">
    <property type="component" value="Unassembled WGS sequence"/>
</dbReference>
<proteinExistence type="predicted"/>
<evidence type="ECO:0000256" key="3">
    <source>
        <dbReference type="ARBA" id="ARBA00023136"/>
    </source>
</evidence>
<organism evidence="6 7">
    <name type="scientific">Candidatus Muproteobacteria bacterium RBG_16_60_9</name>
    <dbReference type="NCBI Taxonomy" id="1817755"/>
    <lineage>
        <taxon>Bacteria</taxon>
        <taxon>Pseudomonadati</taxon>
        <taxon>Pseudomonadota</taxon>
        <taxon>Candidatus Muproteobacteria</taxon>
    </lineage>
</organism>
<dbReference type="AlphaFoldDB" id="A0A1F6VIJ9"/>
<dbReference type="PROSITE" id="PS51503">
    <property type="entry name" value="HIG1"/>
    <property type="match status" value="1"/>
</dbReference>
<gene>
    <name evidence="6" type="ORF">A2W18_12635</name>
</gene>
<evidence type="ECO:0000256" key="4">
    <source>
        <dbReference type="SAM" id="Phobius"/>
    </source>
</evidence>
<evidence type="ECO:0000256" key="1">
    <source>
        <dbReference type="ARBA" id="ARBA00022692"/>
    </source>
</evidence>
<sequence length="63" mass="6601">MVLTVVGVLMAIATVAVFILGMFSMTRGGAQDRQHSAGLMLARVEVQALAVALIALVAYLANR</sequence>
<protein>
    <recommendedName>
        <fullName evidence="5">HIG1 domain-containing protein</fullName>
    </recommendedName>
</protein>
<keyword evidence="2 4" id="KW-1133">Transmembrane helix</keyword>
<dbReference type="Pfam" id="PF04588">
    <property type="entry name" value="HIG_1_N"/>
    <property type="match status" value="1"/>
</dbReference>